<name>F2JVW6_MARM1</name>
<feature type="active site" evidence="19">
    <location>
        <position position="151"/>
    </location>
</feature>
<evidence type="ECO:0000256" key="5">
    <source>
        <dbReference type="ARBA" id="ARBA00010871"/>
    </source>
</evidence>
<dbReference type="UniPathway" id="UPA00219"/>
<keyword evidence="14 18" id="KW-0573">Peptidoglycan synthesis</keyword>
<dbReference type="GO" id="GO:0071555">
    <property type="term" value="P:cell wall organization"/>
    <property type="evidence" value="ECO:0007669"/>
    <property type="project" value="UniProtKB-KW"/>
</dbReference>
<dbReference type="GO" id="GO:0005829">
    <property type="term" value="C:cytosol"/>
    <property type="evidence" value="ECO:0007669"/>
    <property type="project" value="TreeGrafter"/>
</dbReference>
<dbReference type="KEGG" id="mme:Marme_2520"/>
<dbReference type="PANTHER" id="PTHR23132:SF23">
    <property type="entry name" value="D-ALANINE--D-ALANINE LIGASE B"/>
    <property type="match status" value="1"/>
</dbReference>
<dbReference type="InterPro" id="IPR005905">
    <property type="entry name" value="D_ala_D_ala"/>
</dbReference>
<feature type="binding site" evidence="20">
    <location>
        <position position="275"/>
    </location>
    <ligand>
        <name>Mg(2+)</name>
        <dbReference type="ChEBI" id="CHEBI:18420"/>
        <label>2</label>
    </ligand>
</feature>
<evidence type="ECO:0000256" key="15">
    <source>
        <dbReference type="ARBA" id="ARBA00023211"/>
    </source>
</evidence>
<dbReference type="Pfam" id="PF01820">
    <property type="entry name" value="Dala_Dala_lig_N"/>
    <property type="match status" value="1"/>
</dbReference>
<evidence type="ECO:0000256" key="20">
    <source>
        <dbReference type="PIRSR" id="PIRSR039102-3"/>
    </source>
</evidence>
<dbReference type="PROSITE" id="PS00844">
    <property type="entry name" value="DALA_DALA_LIGASE_2"/>
    <property type="match status" value="1"/>
</dbReference>
<dbReference type="InterPro" id="IPR000291">
    <property type="entry name" value="D-Ala_lig_Van_CS"/>
</dbReference>
<comment type="pathway">
    <text evidence="4 18">Cell wall biogenesis; peptidoglycan biosynthesis.</text>
</comment>
<dbReference type="STRING" id="717774.Marme_2520"/>
<keyword evidence="7 18" id="KW-0963">Cytoplasm</keyword>
<dbReference type="eggNOG" id="COG1181">
    <property type="taxonomic scope" value="Bacteria"/>
</dbReference>
<evidence type="ECO:0000256" key="4">
    <source>
        <dbReference type="ARBA" id="ARBA00004752"/>
    </source>
</evidence>
<dbReference type="GO" id="GO:0008360">
    <property type="term" value="P:regulation of cell shape"/>
    <property type="evidence" value="ECO:0007669"/>
    <property type="project" value="UniProtKB-KW"/>
</dbReference>
<keyword evidence="10 21" id="KW-0547">Nucleotide-binding</keyword>
<feature type="binding site" evidence="20">
    <location>
        <position position="273"/>
    </location>
    <ligand>
        <name>Mg(2+)</name>
        <dbReference type="ChEBI" id="CHEBI:18420"/>
        <label>2</label>
    </ligand>
</feature>
<feature type="active site" evidence="19">
    <location>
        <position position="18"/>
    </location>
</feature>
<dbReference type="SUPFAM" id="SSF52440">
    <property type="entry name" value="PreATP-grasp domain"/>
    <property type="match status" value="1"/>
</dbReference>
<dbReference type="GO" id="GO:0008716">
    <property type="term" value="F:D-alanine-D-alanine ligase activity"/>
    <property type="evidence" value="ECO:0007669"/>
    <property type="project" value="UniProtKB-UniRule"/>
</dbReference>
<evidence type="ECO:0000256" key="3">
    <source>
        <dbReference type="ARBA" id="ARBA00004496"/>
    </source>
</evidence>
<dbReference type="Gene3D" id="3.30.470.20">
    <property type="entry name" value="ATP-grasp fold, B domain"/>
    <property type="match status" value="1"/>
</dbReference>
<protein>
    <recommendedName>
        <fullName evidence="6 18">D-alanine--D-alanine ligase</fullName>
        <ecNumber evidence="6 18">6.3.2.4</ecNumber>
    </recommendedName>
    <alternativeName>
        <fullName evidence="18">D-Ala-D-Ala ligase</fullName>
    </alternativeName>
    <alternativeName>
        <fullName evidence="18">D-alanylalanine synthetase</fullName>
    </alternativeName>
</protein>
<dbReference type="GO" id="GO:0046872">
    <property type="term" value="F:metal ion binding"/>
    <property type="evidence" value="ECO:0007669"/>
    <property type="project" value="UniProtKB-KW"/>
</dbReference>
<comment type="cofactor">
    <cofactor evidence="1">
        <name>Mn(2+)</name>
        <dbReference type="ChEBI" id="CHEBI:29035"/>
    </cofactor>
</comment>
<dbReference type="InterPro" id="IPR016185">
    <property type="entry name" value="PreATP-grasp_dom_sf"/>
</dbReference>
<dbReference type="InterPro" id="IPR011127">
    <property type="entry name" value="Dala_Dala_lig_N"/>
</dbReference>
<evidence type="ECO:0000256" key="6">
    <source>
        <dbReference type="ARBA" id="ARBA00012216"/>
    </source>
</evidence>
<evidence type="ECO:0000256" key="7">
    <source>
        <dbReference type="ARBA" id="ARBA00022490"/>
    </source>
</evidence>
<dbReference type="Proteomes" id="UP000001062">
    <property type="component" value="Chromosome"/>
</dbReference>
<comment type="catalytic activity">
    <reaction evidence="17 18">
        <text>2 D-alanine + ATP = D-alanyl-D-alanine + ADP + phosphate + H(+)</text>
        <dbReference type="Rhea" id="RHEA:11224"/>
        <dbReference type="ChEBI" id="CHEBI:15378"/>
        <dbReference type="ChEBI" id="CHEBI:30616"/>
        <dbReference type="ChEBI" id="CHEBI:43474"/>
        <dbReference type="ChEBI" id="CHEBI:57416"/>
        <dbReference type="ChEBI" id="CHEBI:57822"/>
        <dbReference type="ChEBI" id="CHEBI:456216"/>
        <dbReference type="EC" id="6.3.2.4"/>
    </reaction>
</comment>
<evidence type="ECO:0000313" key="23">
    <source>
        <dbReference type="EMBL" id="ADZ91752.1"/>
    </source>
</evidence>
<dbReference type="NCBIfam" id="TIGR01205">
    <property type="entry name" value="D_ala_D_alaTIGR"/>
    <property type="match status" value="1"/>
</dbReference>
<feature type="binding site" evidence="20">
    <location>
        <position position="273"/>
    </location>
    <ligand>
        <name>Mg(2+)</name>
        <dbReference type="ChEBI" id="CHEBI:18420"/>
        <label>1</label>
    </ligand>
</feature>
<keyword evidence="16 18" id="KW-0961">Cell wall biogenesis/degradation</keyword>
<evidence type="ECO:0000259" key="22">
    <source>
        <dbReference type="PROSITE" id="PS50975"/>
    </source>
</evidence>
<accession>F2JVW6</accession>
<keyword evidence="24" id="KW-1185">Reference proteome</keyword>
<evidence type="ECO:0000256" key="17">
    <source>
        <dbReference type="ARBA" id="ARBA00047614"/>
    </source>
</evidence>
<gene>
    <name evidence="18" type="primary">ddl</name>
    <name evidence="23" type="ordered locus">Marme_2520</name>
</gene>
<dbReference type="OrthoDB" id="9813261at2"/>
<keyword evidence="12 20" id="KW-0460">Magnesium</keyword>
<organism evidence="23 24">
    <name type="scientific">Marinomonas mediterranea (strain ATCC 700492 / JCM 21426 / NBRC 103028 / MMB-1)</name>
    <dbReference type="NCBI Taxonomy" id="717774"/>
    <lineage>
        <taxon>Bacteria</taxon>
        <taxon>Pseudomonadati</taxon>
        <taxon>Pseudomonadota</taxon>
        <taxon>Gammaproteobacteria</taxon>
        <taxon>Oceanospirillales</taxon>
        <taxon>Oceanospirillaceae</taxon>
        <taxon>Marinomonas</taxon>
    </lineage>
</organism>
<evidence type="ECO:0000256" key="10">
    <source>
        <dbReference type="ARBA" id="ARBA00022741"/>
    </source>
</evidence>
<comment type="cofactor">
    <cofactor evidence="20">
        <name>Mg(2+)</name>
        <dbReference type="ChEBI" id="CHEBI:18420"/>
    </cofactor>
    <cofactor evidence="20">
        <name>Mn(2+)</name>
        <dbReference type="ChEBI" id="CHEBI:29035"/>
    </cofactor>
    <text evidence="20">Binds 2 magnesium or manganese ions per subunit.</text>
</comment>
<dbReference type="SUPFAM" id="SSF56059">
    <property type="entry name" value="Glutathione synthetase ATP-binding domain-like"/>
    <property type="match status" value="1"/>
</dbReference>
<dbReference type="FunFam" id="3.30.470.20:FF:000008">
    <property type="entry name" value="D-alanine--D-alanine ligase"/>
    <property type="match status" value="1"/>
</dbReference>
<evidence type="ECO:0000256" key="2">
    <source>
        <dbReference type="ARBA" id="ARBA00003921"/>
    </source>
</evidence>
<dbReference type="RefSeq" id="WP_013661656.1">
    <property type="nucleotide sequence ID" value="NC_015276.1"/>
</dbReference>
<dbReference type="GO" id="GO:0009252">
    <property type="term" value="P:peptidoglycan biosynthetic process"/>
    <property type="evidence" value="ECO:0007669"/>
    <property type="project" value="UniProtKB-UniRule"/>
</dbReference>
<dbReference type="Gene3D" id="3.40.50.20">
    <property type="match status" value="1"/>
</dbReference>
<evidence type="ECO:0000256" key="11">
    <source>
        <dbReference type="ARBA" id="ARBA00022840"/>
    </source>
</evidence>
<evidence type="ECO:0000256" key="13">
    <source>
        <dbReference type="ARBA" id="ARBA00022960"/>
    </source>
</evidence>
<dbReference type="EMBL" id="CP002583">
    <property type="protein sequence ID" value="ADZ91752.1"/>
    <property type="molecule type" value="Genomic_DNA"/>
</dbReference>
<dbReference type="AlphaFoldDB" id="F2JVW6"/>
<evidence type="ECO:0000256" key="8">
    <source>
        <dbReference type="ARBA" id="ARBA00022598"/>
    </source>
</evidence>
<keyword evidence="9 20" id="KW-0479">Metal-binding</keyword>
<sequence length="315" mass="34586">MLLKDARIAVLYGGRCAEREVSLESGGLILNALKQKGYDAFGIDLYGARHDRNPIDQLRAEPFDIAFIGLHGGEGEDGHIQALLDLMSKPYTGSRQLACALAMDKLMTKKLWKGLGIPTPDYIADASDVSVECVERQLSYPVIVKPSREGSTIGISKADNTEQLMQALRDAREYDSEILVEEFIEGPEFTVSIINDEAYPAIGLKPSEDHQLYDYEAKYLADDTEYRLPSGLSDDDESRLKALSLDAYLAVGCKGWGRVDVMRRNNGDFSVLEVNTSPGMTSHSLVPMAAAHVGISYQDLVEKILCSAWDSVGSI</sequence>
<evidence type="ECO:0000256" key="21">
    <source>
        <dbReference type="PROSITE-ProRule" id="PRU00409"/>
    </source>
</evidence>
<feature type="domain" description="ATP-grasp" evidence="22">
    <location>
        <begin position="109"/>
        <end position="306"/>
    </location>
</feature>
<proteinExistence type="inferred from homology"/>
<keyword evidence="8 18" id="KW-0436">Ligase</keyword>
<feature type="binding site" evidence="20">
    <location>
        <position position="260"/>
    </location>
    <ligand>
        <name>Mg(2+)</name>
        <dbReference type="ChEBI" id="CHEBI:18420"/>
        <label>1</label>
    </ligand>
</feature>
<dbReference type="PROSITE" id="PS50975">
    <property type="entry name" value="ATP_GRASP"/>
    <property type="match status" value="1"/>
</dbReference>
<dbReference type="InterPro" id="IPR011095">
    <property type="entry name" value="Dala_Dala_lig_C"/>
</dbReference>
<keyword evidence="15 20" id="KW-0464">Manganese</keyword>
<evidence type="ECO:0000256" key="12">
    <source>
        <dbReference type="ARBA" id="ARBA00022842"/>
    </source>
</evidence>
<dbReference type="HAMAP" id="MF_00047">
    <property type="entry name" value="Dala_Dala_lig"/>
    <property type="match status" value="1"/>
</dbReference>
<comment type="function">
    <text evidence="2 18">Cell wall formation.</text>
</comment>
<dbReference type="InterPro" id="IPR011761">
    <property type="entry name" value="ATP-grasp"/>
</dbReference>
<comment type="subcellular location">
    <subcellularLocation>
        <location evidence="3 18">Cytoplasm</location>
    </subcellularLocation>
</comment>
<dbReference type="PIRSF" id="PIRSF039102">
    <property type="entry name" value="Ddl/VanB"/>
    <property type="match status" value="1"/>
</dbReference>
<keyword evidence="11 21" id="KW-0067">ATP-binding</keyword>
<dbReference type="Gene3D" id="3.30.1490.20">
    <property type="entry name" value="ATP-grasp fold, A domain"/>
    <property type="match status" value="1"/>
</dbReference>
<evidence type="ECO:0000256" key="16">
    <source>
        <dbReference type="ARBA" id="ARBA00023316"/>
    </source>
</evidence>
<dbReference type="EC" id="6.3.2.4" evidence="6 18"/>
<dbReference type="PATRIC" id="fig|717774.3.peg.2605"/>
<evidence type="ECO:0000256" key="1">
    <source>
        <dbReference type="ARBA" id="ARBA00001936"/>
    </source>
</evidence>
<dbReference type="HOGENOM" id="CLU_039268_1_2_6"/>
<dbReference type="GO" id="GO:0005524">
    <property type="term" value="F:ATP binding"/>
    <property type="evidence" value="ECO:0007669"/>
    <property type="project" value="UniProtKB-UniRule"/>
</dbReference>
<dbReference type="InterPro" id="IPR013815">
    <property type="entry name" value="ATP_grasp_subdomain_1"/>
</dbReference>
<dbReference type="Pfam" id="PF07478">
    <property type="entry name" value="Dala_Dala_lig_C"/>
    <property type="match status" value="1"/>
</dbReference>
<evidence type="ECO:0000256" key="19">
    <source>
        <dbReference type="PIRSR" id="PIRSR039102-1"/>
    </source>
</evidence>
<dbReference type="PANTHER" id="PTHR23132">
    <property type="entry name" value="D-ALANINE--D-ALANINE LIGASE"/>
    <property type="match status" value="1"/>
</dbReference>
<keyword evidence="13 18" id="KW-0133">Cell shape</keyword>
<feature type="active site" evidence="19">
    <location>
        <position position="284"/>
    </location>
</feature>
<dbReference type="PROSITE" id="PS00843">
    <property type="entry name" value="DALA_DALA_LIGASE_1"/>
    <property type="match status" value="1"/>
</dbReference>
<comment type="similarity">
    <text evidence="5 18">Belongs to the D-alanine--D-alanine ligase family.</text>
</comment>
<evidence type="ECO:0000256" key="9">
    <source>
        <dbReference type="ARBA" id="ARBA00022723"/>
    </source>
</evidence>
<evidence type="ECO:0000313" key="24">
    <source>
        <dbReference type="Proteomes" id="UP000001062"/>
    </source>
</evidence>
<evidence type="ECO:0000256" key="14">
    <source>
        <dbReference type="ARBA" id="ARBA00022984"/>
    </source>
</evidence>
<evidence type="ECO:0000256" key="18">
    <source>
        <dbReference type="HAMAP-Rule" id="MF_00047"/>
    </source>
</evidence>
<reference evidence="23 24" key="1">
    <citation type="journal article" date="2012" name="Stand. Genomic Sci.">
        <title>Complete genome sequence of the melanogenic marine bacterium Marinomonas mediterranea type strain (MMB-1(T)).</title>
        <authorList>
            <person name="Lucas-Elio P."/>
            <person name="Goodwin L."/>
            <person name="Woyke T."/>
            <person name="Pitluck S."/>
            <person name="Nolan M."/>
            <person name="Kyrpides N.C."/>
            <person name="Detter J.C."/>
            <person name="Copeland A."/>
            <person name="Teshima H."/>
            <person name="Bruce D."/>
            <person name="Detter C."/>
            <person name="Tapia R."/>
            <person name="Han S."/>
            <person name="Land M.L."/>
            <person name="Ivanova N."/>
            <person name="Mikhailova N."/>
            <person name="Johnston A.W."/>
            <person name="Sanchez-Amat A."/>
        </authorList>
    </citation>
    <scope>NUCLEOTIDE SEQUENCE [LARGE SCALE GENOMIC DNA]</scope>
    <source>
        <strain evidence="24">ATCC 700492 / JCM 21426 / NBRC 103028 / MMB-1</strain>
    </source>
</reference>
<dbReference type="NCBIfam" id="NF002378">
    <property type="entry name" value="PRK01372.1"/>
    <property type="match status" value="1"/>
</dbReference>